<dbReference type="EMBL" id="CP076643">
    <property type="protein sequence ID" value="QXO16600.1"/>
    <property type="molecule type" value="Genomic_DNA"/>
</dbReference>
<evidence type="ECO:0008006" key="3">
    <source>
        <dbReference type="Google" id="ProtNLM"/>
    </source>
</evidence>
<organism evidence="1 2">
    <name type="scientific">Vibrio ostreae</name>
    <dbReference type="NCBI Taxonomy" id="2841925"/>
    <lineage>
        <taxon>Bacteria</taxon>
        <taxon>Pseudomonadati</taxon>
        <taxon>Pseudomonadota</taxon>
        <taxon>Gammaproteobacteria</taxon>
        <taxon>Vibrionales</taxon>
        <taxon>Vibrionaceae</taxon>
        <taxon>Vibrio</taxon>
    </lineage>
</organism>
<proteinExistence type="predicted"/>
<keyword evidence="2" id="KW-1185">Reference proteome</keyword>
<dbReference type="KEGG" id="vos:KNV97_14010"/>
<evidence type="ECO:0000313" key="2">
    <source>
        <dbReference type="Proteomes" id="UP000694232"/>
    </source>
</evidence>
<dbReference type="Proteomes" id="UP000694232">
    <property type="component" value="Chromosome 1"/>
</dbReference>
<gene>
    <name evidence="1" type="ORF">KNV97_14010</name>
</gene>
<reference evidence="1" key="1">
    <citation type="submission" date="2021-06" db="EMBL/GenBank/DDBJ databases">
        <title>Vibrio nov. sp., novel gut bacterium isolated from Yellow Sea oyster.</title>
        <authorList>
            <person name="Muhammad N."/>
            <person name="Nguyen T.H."/>
            <person name="Lee Y.-J."/>
            <person name="Ko J."/>
            <person name="Kim S.-G."/>
        </authorList>
    </citation>
    <scope>NUCLEOTIDE SEQUENCE</scope>
    <source>
        <strain evidence="1">OG9-811</strain>
    </source>
</reference>
<evidence type="ECO:0000313" key="1">
    <source>
        <dbReference type="EMBL" id="QXO16600.1"/>
    </source>
</evidence>
<dbReference type="PROSITE" id="PS51257">
    <property type="entry name" value="PROKAR_LIPOPROTEIN"/>
    <property type="match status" value="1"/>
</dbReference>
<protein>
    <recommendedName>
        <fullName evidence="3">YtxH domain-containing protein</fullName>
    </recommendedName>
</protein>
<name>A0A975U7G5_9VIBR</name>
<accession>A0A975U7G5</accession>
<dbReference type="AlphaFoldDB" id="A0A975U7G5"/>
<sequence length="65" mass="6992">MITRSVMYKGFATFGLVCLLAACGDEGPMEQAGEQLDEAATDTQNAIEDKCEDIKGELKAEDTDC</sequence>